<name>A0AAE3QXE0_9BACT</name>
<gene>
    <name evidence="2" type="ORF">QNI22_01115</name>
</gene>
<dbReference type="Proteomes" id="UP001232063">
    <property type="component" value="Unassembled WGS sequence"/>
</dbReference>
<dbReference type="SUPFAM" id="SSF52266">
    <property type="entry name" value="SGNH hydrolase"/>
    <property type="match status" value="1"/>
</dbReference>
<keyword evidence="3" id="KW-1185">Reference proteome</keyword>
<evidence type="ECO:0000313" key="3">
    <source>
        <dbReference type="Proteomes" id="UP001232063"/>
    </source>
</evidence>
<dbReference type="GO" id="GO:0016788">
    <property type="term" value="F:hydrolase activity, acting on ester bonds"/>
    <property type="evidence" value="ECO:0007669"/>
    <property type="project" value="UniProtKB-ARBA"/>
</dbReference>
<dbReference type="RefSeq" id="WP_314508756.1">
    <property type="nucleotide sequence ID" value="NZ_JASJOU010000001.1"/>
</dbReference>
<accession>A0AAE3QXE0</accession>
<reference evidence="2" key="1">
    <citation type="submission" date="2023-05" db="EMBL/GenBank/DDBJ databases">
        <authorList>
            <person name="Zhang X."/>
        </authorList>
    </citation>
    <scope>NUCLEOTIDE SEQUENCE</scope>
    <source>
        <strain evidence="2">BD1B2-1</strain>
    </source>
</reference>
<dbReference type="InterPro" id="IPR013830">
    <property type="entry name" value="SGNH_hydro"/>
</dbReference>
<evidence type="ECO:0000313" key="2">
    <source>
        <dbReference type="EMBL" id="MDJ1499220.1"/>
    </source>
</evidence>
<organism evidence="2 3">
    <name type="scientific">Xanthocytophaga agilis</name>
    <dbReference type="NCBI Taxonomy" id="3048010"/>
    <lineage>
        <taxon>Bacteria</taxon>
        <taxon>Pseudomonadati</taxon>
        <taxon>Bacteroidota</taxon>
        <taxon>Cytophagia</taxon>
        <taxon>Cytophagales</taxon>
        <taxon>Rhodocytophagaceae</taxon>
        <taxon>Xanthocytophaga</taxon>
    </lineage>
</organism>
<dbReference type="EMBL" id="JASJOU010000001">
    <property type="protein sequence ID" value="MDJ1499220.1"/>
    <property type="molecule type" value="Genomic_DNA"/>
</dbReference>
<dbReference type="AlphaFoldDB" id="A0AAE3QXE0"/>
<proteinExistence type="predicted"/>
<protein>
    <submittedName>
        <fullName evidence="2">GDSL-type esterase/lipase family protein</fullName>
    </submittedName>
</protein>
<dbReference type="Pfam" id="PF13472">
    <property type="entry name" value="Lipase_GDSL_2"/>
    <property type="match status" value="1"/>
</dbReference>
<evidence type="ECO:0000259" key="1">
    <source>
        <dbReference type="Pfam" id="PF13472"/>
    </source>
</evidence>
<dbReference type="InterPro" id="IPR036514">
    <property type="entry name" value="SGNH_hydro_sf"/>
</dbReference>
<comment type="caution">
    <text evidence="2">The sequence shown here is derived from an EMBL/GenBank/DDBJ whole genome shotgun (WGS) entry which is preliminary data.</text>
</comment>
<sequence length="234" mass="27491">MKPNMMMRHFYFLLLICILLFQCSSPLKKYELTAIRWEKDIQEFEKLDTTEKYLENAILFTGSSSIRLWKTIEKDMAPYPVIQRGFGGSTMSDVAYYIKRIVYPHQFRAVVVFVANDISGKITDKTPEEVLNLFTYIHRTIRNKFPGKPIYFIEITPTNSRWTEWPKIQKVNDMAKQFCQSRPNTYFIETASLYLGPDGKPNASLFAEDQLHQNWEGYKIWTKAIKDKLDATLK</sequence>
<dbReference type="Gene3D" id="3.40.50.1110">
    <property type="entry name" value="SGNH hydrolase"/>
    <property type="match status" value="1"/>
</dbReference>
<feature type="domain" description="SGNH hydrolase-type esterase" evidence="1">
    <location>
        <begin position="78"/>
        <end position="220"/>
    </location>
</feature>